<gene>
    <name evidence="3" type="ORF">CCUS01_15974</name>
</gene>
<evidence type="ECO:0000256" key="2">
    <source>
        <dbReference type="SAM" id="Phobius"/>
    </source>
</evidence>
<dbReference type="AlphaFoldDB" id="A0AAI9Y769"/>
<dbReference type="EMBL" id="MPDP01000098">
    <property type="protein sequence ID" value="KAK1481697.1"/>
    <property type="molecule type" value="Genomic_DNA"/>
</dbReference>
<feature type="transmembrane region" description="Helical" evidence="2">
    <location>
        <begin position="20"/>
        <end position="47"/>
    </location>
</feature>
<keyword evidence="2" id="KW-0812">Transmembrane</keyword>
<proteinExistence type="predicted"/>
<keyword evidence="2" id="KW-1133">Transmembrane helix</keyword>
<feature type="compositionally biased region" description="Basic and acidic residues" evidence="1">
    <location>
        <begin position="339"/>
        <end position="352"/>
    </location>
</feature>
<sequence length="469" mass="49953">MDHSPSEPVSPGRRHLMRPLLLVLAFIFVLFVALVQILTLTAGTWVIRDSNGAQRLGLSSLAIVEFDGIIASQTNPNTYLVTLHQFAASFAYTYPSKSLAGTLDSSPHLPYDFGAVAHALRLPESEWACYHFAQDACQNNPFLSAFRNSWLILPTATANIALVYALVVVSYLFVTELLIAVRPSWLRCQCYFSCIKRLDKFHTHLPYLTPINPSTNQFLYEGSLLPQITTTTQLTIHTSNKFHIMSRQNYAVPLMGAAALLGGGIYYVRKPSTTAGDPAQQIANNADNSRPSSDAVAEQRKKAADAKRDNGLGGAGIGTNTGATGGAELSTGNRGGSSADRDTPKGPKDKFPSDAGEIGGGPGRANSNTRAIETHGPSMTPGSSTLTGALTGKSNGPSTSGSSGSSGEGIGSKIQGFFTSSSKSNEKPRQSPVDTKIVSHSPDTPTNRGGSPWDKERRDAVNHNRSAES</sequence>
<protein>
    <submittedName>
        <fullName evidence="3">Uncharacterized protein</fullName>
    </submittedName>
</protein>
<feature type="compositionally biased region" description="Basic and acidic residues" evidence="1">
    <location>
        <begin position="453"/>
        <end position="469"/>
    </location>
</feature>
<reference evidence="3" key="1">
    <citation type="submission" date="2016-11" db="EMBL/GenBank/DDBJ databases">
        <title>The genome sequence of Colletotrichum cuscutae.</title>
        <authorList>
            <person name="Baroncelli R."/>
        </authorList>
    </citation>
    <scope>NUCLEOTIDE SEQUENCE</scope>
    <source>
        <strain evidence="3">IMI 304802</strain>
    </source>
</reference>
<keyword evidence="4" id="KW-1185">Reference proteome</keyword>
<comment type="caution">
    <text evidence="3">The sequence shown here is derived from an EMBL/GenBank/DDBJ whole genome shotgun (WGS) entry which is preliminary data.</text>
</comment>
<feature type="compositionally biased region" description="Polar residues" evidence="1">
    <location>
        <begin position="277"/>
        <end position="292"/>
    </location>
</feature>
<keyword evidence="2" id="KW-0472">Membrane</keyword>
<feature type="compositionally biased region" description="Basic and acidic residues" evidence="1">
    <location>
        <begin position="297"/>
        <end position="310"/>
    </location>
</feature>
<dbReference type="Proteomes" id="UP001239213">
    <property type="component" value="Unassembled WGS sequence"/>
</dbReference>
<evidence type="ECO:0000313" key="3">
    <source>
        <dbReference type="EMBL" id="KAK1481697.1"/>
    </source>
</evidence>
<evidence type="ECO:0000256" key="1">
    <source>
        <dbReference type="SAM" id="MobiDB-lite"/>
    </source>
</evidence>
<evidence type="ECO:0000313" key="4">
    <source>
        <dbReference type="Proteomes" id="UP001239213"/>
    </source>
</evidence>
<feature type="transmembrane region" description="Helical" evidence="2">
    <location>
        <begin position="250"/>
        <end position="268"/>
    </location>
</feature>
<feature type="transmembrane region" description="Helical" evidence="2">
    <location>
        <begin position="150"/>
        <end position="174"/>
    </location>
</feature>
<name>A0AAI9Y769_9PEZI</name>
<accession>A0AAI9Y769</accession>
<feature type="region of interest" description="Disordered" evidence="1">
    <location>
        <begin position="277"/>
        <end position="469"/>
    </location>
</feature>
<feature type="compositionally biased region" description="Low complexity" evidence="1">
    <location>
        <begin position="392"/>
        <end position="403"/>
    </location>
</feature>
<feature type="compositionally biased region" description="Gly residues" evidence="1">
    <location>
        <begin position="311"/>
        <end position="325"/>
    </location>
</feature>
<organism evidence="3 4">
    <name type="scientific">Colletotrichum cuscutae</name>
    <dbReference type="NCBI Taxonomy" id="1209917"/>
    <lineage>
        <taxon>Eukaryota</taxon>
        <taxon>Fungi</taxon>
        <taxon>Dikarya</taxon>
        <taxon>Ascomycota</taxon>
        <taxon>Pezizomycotina</taxon>
        <taxon>Sordariomycetes</taxon>
        <taxon>Hypocreomycetidae</taxon>
        <taxon>Glomerellales</taxon>
        <taxon>Glomerellaceae</taxon>
        <taxon>Colletotrichum</taxon>
        <taxon>Colletotrichum acutatum species complex</taxon>
    </lineage>
</organism>